<dbReference type="GO" id="GO:0005634">
    <property type="term" value="C:nucleus"/>
    <property type="evidence" value="ECO:0007669"/>
    <property type="project" value="UniProtKB-SubCell"/>
</dbReference>
<feature type="region of interest" description="Disordered" evidence="6">
    <location>
        <begin position="88"/>
        <end position="113"/>
    </location>
</feature>
<keyword evidence="4" id="KW-0804">Transcription</keyword>
<feature type="domain" description="BHLH" evidence="7">
    <location>
        <begin position="21"/>
        <end position="73"/>
    </location>
</feature>
<keyword evidence="3" id="KW-0805">Transcription regulation</keyword>
<dbReference type="Gene3D" id="4.10.280.10">
    <property type="entry name" value="Helix-loop-helix DNA-binding domain"/>
    <property type="match status" value="1"/>
</dbReference>
<keyword evidence="5" id="KW-0539">Nucleus</keyword>
<dbReference type="EMBL" id="VSWD01000010">
    <property type="protein sequence ID" value="KAK3090396.1"/>
    <property type="molecule type" value="Genomic_DNA"/>
</dbReference>
<evidence type="ECO:0000313" key="8">
    <source>
        <dbReference type="EMBL" id="KAK3090396.1"/>
    </source>
</evidence>
<evidence type="ECO:0000256" key="6">
    <source>
        <dbReference type="SAM" id="MobiDB-lite"/>
    </source>
</evidence>
<gene>
    <name evidence="8" type="ORF">FSP39_011521</name>
</gene>
<keyword evidence="2" id="KW-0678">Repressor</keyword>
<evidence type="ECO:0000256" key="3">
    <source>
        <dbReference type="ARBA" id="ARBA00023015"/>
    </source>
</evidence>
<dbReference type="CDD" id="cd19684">
    <property type="entry name" value="bHLH_dnHLH_ID"/>
    <property type="match status" value="1"/>
</dbReference>
<dbReference type="PANTHER" id="PTHR11723:SF17">
    <property type="entry name" value="PROTEIN EXTRA-MACROCHAETAE"/>
    <property type="match status" value="1"/>
</dbReference>
<dbReference type="PROSITE" id="PS50888">
    <property type="entry name" value="BHLH"/>
    <property type="match status" value="1"/>
</dbReference>
<dbReference type="GO" id="GO:0032922">
    <property type="term" value="P:circadian regulation of gene expression"/>
    <property type="evidence" value="ECO:0007669"/>
    <property type="project" value="TreeGrafter"/>
</dbReference>
<sequence length="147" mass="16436">MKAVTQNVVRPVEFGIKKDSPCSKVVKSKMDETAEEMQACFLKLKELVPSIPQDRKLSKTQLLQHVIDYILDLEVALDFNPEVLTTVPPAPGSANRSPLQEKAEPNNIVDTQDEEPSYLDLLPTGANSRALFRRSPHLQIAHFQTVT</sequence>
<dbReference type="AlphaFoldDB" id="A0AA88XYG6"/>
<evidence type="ECO:0000256" key="4">
    <source>
        <dbReference type="ARBA" id="ARBA00023163"/>
    </source>
</evidence>
<evidence type="ECO:0000256" key="5">
    <source>
        <dbReference type="ARBA" id="ARBA00023242"/>
    </source>
</evidence>
<dbReference type="SMART" id="SM00353">
    <property type="entry name" value="HLH"/>
    <property type="match status" value="1"/>
</dbReference>
<dbReference type="GO" id="GO:0005737">
    <property type="term" value="C:cytoplasm"/>
    <property type="evidence" value="ECO:0007669"/>
    <property type="project" value="InterPro"/>
</dbReference>
<dbReference type="GO" id="GO:0000122">
    <property type="term" value="P:negative regulation of transcription by RNA polymerase II"/>
    <property type="evidence" value="ECO:0007669"/>
    <property type="project" value="InterPro"/>
</dbReference>
<dbReference type="PANTHER" id="PTHR11723">
    <property type="entry name" value="DNA-BINDING PROTEIN INHIBITOR"/>
    <property type="match status" value="1"/>
</dbReference>
<dbReference type="InterPro" id="IPR026052">
    <property type="entry name" value="DNA-bd_prot-inh"/>
</dbReference>
<evidence type="ECO:0000256" key="2">
    <source>
        <dbReference type="ARBA" id="ARBA00022491"/>
    </source>
</evidence>
<evidence type="ECO:0000313" key="9">
    <source>
        <dbReference type="Proteomes" id="UP001186944"/>
    </source>
</evidence>
<comment type="caution">
    <text evidence="8">The sequence shown here is derived from an EMBL/GenBank/DDBJ whole genome shotgun (WGS) entry which is preliminary data.</text>
</comment>
<dbReference type="GO" id="GO:0046983">
    <property type="term" value="F:protein dimerization activity"/>
    <property type="evidence" value="ECO:0007669"/>
    <property type="project" value="InterPro"/>
</dbReference>
<dbReference type="GO" id="GO:0030154">
    <property type="term" value="P:cell differentiation"/>
    <property type="evidence" value="ECO:0007669"/>
    <property type="project" value="TreeGrafter"/>
</dbReference>
<reference evidence="8" key="1">
    <citation type="submission" date="2019-08" db="EMBL/GenBank/DDBJ databases">
        <title>The improved chromosome-level genome for the pearl oyster Pinctada fucata martensii using PacBio sequencing and Hi-C.</title>
        <authorList>
            <person name="Zheng Z."/>
        </authorList>
    </citation>
    <scope>NUCLEOTIDE SEQUENCE</scope>
    <source>
        <strain evidence="8">ZZ-2019</strain>
        <tissue evidence="8">Adductor muscle</tissue>
    </source>
</reference>
<evidence type="ECO:0000256" key="1">
    <source>
        <dbReference type="ARBA" id="ARBA00004123"/>
    </source>
</evidence>
<dbReference type="InterPro" id="IPR036638">
    <property type="entry name" value="HLH_DNA-bd_sf"/>
</dbReference>
<proteinExistence type="predicted"/>
<dbReference type="Proteomes" id="UP001186944">
    <property type="component" value="Unassembled WGS sequence"/>
</dbReference>
<dbReference type="SUPFAM" id="SSF47459">
    <property type="entry name" value="HLH, helix-loop-helix DNA-binding domain"/>
    <property type="match status" value="1"/>
</dbReference>
<name>A0AA88XYG6_PINIB</name>
<organism evidence="8 9">
    <name type="scientific">Pinctada imbricata</name>
    <name type="common">Atlantic pearl-oyster</name>
    <name type="synonym">Pinctada martensii</name>
    <dbReference type="NCBI Taxonomy" id="66713"/>
    <lineage>
        <taxon>Eukaryota</taxon>
        <taxon>Metazoa</taxon>
        <taxon>Spiralia</taxon>
        <taxon>Lophotrochozoa</taxon>
        <taxon>Mollusca</taxon>
        <taxon>Bivalvia</taxon>
        <taxon>Autobranchia</taxon>
        <taxon>Pteriomorphia</taxon>
        <taxon>Pterioida</taxon>
        <taxon>Pterioidea</taxon>
        <taxon>Pteriidae</taxon>
        <taxon>Pinctada</taxon>
    </lineage>
</organism>
<dbReference type="Pfam" id="PF00010">
    <property type="entry name" value="HLH"/>
    <property type="match status" value="1"/>
</dbReference>
<keyword evidence="9" id="KW-1185">Reference proteome</keyword>
<accession>A0AA88XYG6</accession>
<dbReference type="InterPro" id="IPR011598">
    <property type="entry name" value="bHLH_dom"/>
</dbReference>
<evidence type="ECO:0000259" key="7">
    <source>
        <dbReference type="PROSITE" id="PS50888"/>
    </source>
</evidence>
<protein>
    <recommendedName>
        <fullName evidence="7">BHLH domain-containing protein</fullName>
    </recommendedName>
</protein>
<comment type="subcellular location">
    <subcellularLocation>
        <location evidence="1">Nucleus</location>
    </subcellularLocation>
</comment>